<proteinExistence type="predicted"/>
<evidence type="ECO:0000313" key="2">
    <source>
        <dbReference type="Proteomes" id="UP000284621"/>
    </source>
</evidence>
<dbReference type="AlphaFoldDB" id="A0A414B1N8"/>
<reference evidence="1 2" key="1">
    <citation type="submission" date="2018-08" db="EMBL/GenBank/DDBJ databases">
        <title>A genome reference for cultivated species of the human gut microbiota.</title>
        <authorList>
            <person name="Zou Y."/>
            <person name="Xue W."/>
            <person name="Luo G."/>
        </authorList>
    </citation>
    <scope>NUCLEOTIDE SEQUENCE [LARGE SCALE GENOMIC DNA]</scope>
    <source>
        <strain evidence="1 2">AM34-3LB</strain>
    </source>
</reference>
<dbReference type="Proteomes" id="UP000284621">
    <property type="component" value="Unassembled WGS sequence"/>
</dbReference>
<comment type="caution">
    <text evidence="1">The sequence shown here is derived from an EMBL/GenBank/DDBJ whole genome shotgun (WGS) entry which is preliminary data.</text>
</comment>
<evidence type="ECO:0000313" key="1">
    <source>
        <dbReference type="EMBL" id="RHC59927.1"/>
    </source>
</evidence>
<name>A0A414B1N8_9FIRM</name>
<keyword evidence="2" id="KW-1185">Reference proteome</keyword>
<protein>
    <submittedName>
        <fullName evidence="1">Uncharacterized protein</fullName>
    </submittedName>
</protein>
<dbReference type="RefSeq" id="WP_118381735.1">
    <property type="nucleotide sequence ID" value="NZ_JBGLEH010000002.1"/>
</dbReference>
<gene>
    <name evidence="1" type="ORF">DW833_15095</name>
</gene>
<accession>A0A414B1N8</accession>
<sequence>MPNRNDSSSPLSRLINDDNLTILENVIPYCNTNLGKLLALCLKFSEMQKIIEGFDDSERLNACGFENNSTDIESILRSVRGSVSEEKARQIDNILQILNFSRFYEKYNQILSEHPELVRPPAPAAAETQNAPEANPFSDPSLFFLLNSLMNNSDGNQNEKLKQVMALAQNSDNKDMEKILSTLLNSSLRSKGDALSK</sequence>
<organism evidence="1 2">
    <name type="scientific">Anaerobutyricum hallii</name>
    <dbReference type="NCBI Taxonomy" id="39488"/>
    <lineage>
        <taxon>Bacteria</taxon>
        <taxon>Bacillati</taxon>
        <taxon>Bacillota</taxon>
        <taxon>Clostridia</taxon>
        <taxon>Lachnospirales</taxon>
        <taxon>Lachnospiraceae</taxon>
        <taxon>Anaerobutyricum</taxon>
    </lineage>
</organism>
<dbReference type="EMBL" id="QSID01000025">
    <property type="protein sequence ID" value="RHC59927.1"/>
    <property type="molecule type" value="Genomic_DNA"/>
</dbReference>